<gene>
    <name evidence="3" type="primary">Phex_0</name>
    <name evidence="3" type="ORF">EYF80_028394</name>
</gene>
<dbReference type="InterPro" id="IPR000718">
    <property type="entry name" value="Peptidase_M13"/>
</dbReference>
<name>A0A4Z2H665_9TELE</name>
<organism evidence="3 4">
    <name type="scientific">Liparis tanakae</name>
    <name type="common">Tanaka's snailfish</name>
    <dbReference type="NCBI Taxonomy" id="230148"/>
    <lineage>
        <taxon>Eukaryota</taxon>
        <taxon>Metazoa</taxon>
        <taxon>Chordata</taxon>
        <taxon>Craniata</taxon>
        <taxon>Vertebrata</taxon>
        <taxon>Euteleostomi</taxon>
        <taxon>Actinopterygii</taxon>
        <taxon>Neopterygii</taxon>
        <taxon>Teleostei</taxon>
        <taxon>Neoteleostei</taxon>
        <taxon>Acanthomorphata</taxon>
        <taxon>Eupercaria</taxon>
        <taxon>Perciformes</taxon>
        <taxon>Cottioidei</taxon>
        <taxon>Cottales</taxon>
        <taxon>Liparidae</taxon>
        <taxon>Liparis</taxon>
    </lineage>
</organism>
<feature type="compositionally biased region" description="Basic and acidic residues" evidence="1">
    <location>
        <begin position="437"/>
        <end position="451"/>
    </location>
</feature>
<evidence type="ECO:0000256" key="1">
    <source>
        <dbReference type="SAM" id="MobiDB-lite"/>
    </source>
</evidence>
<dbReference type="GO" id="GO:0005886">
    <property type="term" value="C:plasma membrane"/>
    <property type="evidence" value="ECO:0007669"/>
    <property type="project" value="TreeGrafter"/>
</dbReference>
<feature type="region of interest" description="Disordered" evidence="1">
    <location>
        <begin position="425"/>
        <end position="451"/>
    </location>
</feature>
<keyword evidence="4" id="KW-1185">Reference proteome</keyword>
<proteinExistence type="predicted"/>
<dbReference type="SUPFAM" id="SSF55486">
    <property type="entry name" value="Metalloproteases ('zincins'), catalytic domain"/>
    <property type="match status" value="1"/>
</dbReference>
<dbReference type="InterPro" id="IPR042089">
    <property type="entry name" value="Peptidase_M13_dom_2"/>
</dbReference>
<sequence>MREAFSEFWTDSGGSRSADAAPAVKKVKPLRRRYPRAICTRDGHSDSLINRMMDGGVSPGRVPPPPPGCISHKSSQEELCLTPECIEAAGSVLSKIDQSVNPCEDFYGFSCGGWLKDNPIPEDSSSFGIYPWLRQNVDLRLKVLLEAPSDPDELEAVTKAKILYRSCMNETILEKMDTKPMLKTLRLPEFRWPVVGDGLGGEYRWSAEEWSLLKTLTEMRNQHSKSVLVRLYVSPDDKISSQYIIKLDQASLTLPSREDYITNTSSARAYRAALLSWMVDTAVMLGAPEKAALTQMKEALDFETKVAHILIPYENRNSDTMYNKMSLSDLQSSIPQFDWLGFVKAVVESDADPVRSVASSEFVIVRAPQYFKDLFKLIDSTDSRTVANYVQWRSVLSRITTLSRRFLYRYLDFARHENVCGAAAASHTTSSSGPQRSRSDCGGELIDTNRY</sequence>
<reference evidence="3 4" key="1">
    <citation type="submission" date="2019-03" db="EMBL/GenBank/DDBJ databases">
        <title>First draft genome of Liparis tanakae, snailfish: a comprehensive survey of snailfish specific genes.</title>
        <authorList>
            <person name="Kim W."/>
            <person name="Song I."/>
            <person name="Jeong J.-H."/>
            <person name="Kim D."/>
            <person name="Kim S."/>
            <person name="Ryu S."/>
            <person name="Song J.Y."/>
            <person name="Lee S.K."/>
        </authorList>
    </citation>
    <scope>NUCLEOTIDE SEQUENCE [LARGE SCALE GENOMIC DNA]</scope>
    <source>
        <tissue evidence="3">Muscle</tissue>
    </source>
</reference>
<feature type="region of interest" description="Disordered" evidence="1">
    <location>
        <begin position="1"/>
        <end position="24"/>
    </location>
</feature>
<dbReference type="InterPro" id="IPR008753">
    <property type="entry name" value="Peptidase_M13_N"/>
</dbReference>
<dbReference type="PROSITE" id="PS51885">
    <property type="entry name" value="NEPRILYSIN"/>
    <property type="match status" value="1"/>
</dbReference>
<dbReference type="GO" id="GO:0016485">
    <property type="term" value="P:protein processing"/>
    <property type="evidence" value="ECO:0007669"/>
    <property type="project" value="TreeGrafter"/>
</dbReference>
<feature type="domain" description="Peptidase M13 N-terminal" evidence="2">
    <location>
        <begin position="102"/>
        <end position="415"/>
    </location>
</feature>
<accession>A0A4Z2H665</accession>
<dbReference type="EMBL" id="SRLO01000316">
    <property type="protein sequence ID" value="TNN61377.1"/>
    <property type="molecule type" value="Genomic_DNA"/>
</dbReference>
<evidence type="ECO:0000313" key="3">
    <source>
        <dbReference type="EMBL" id="TNN61377.1"/>
    </source>
</evidence>
<dbReference type="OrthoDB" id="8940191at2759"/>
<dbReference type="Proteomes" id="UP000314294">
    <property type="component" value="Unassembled WGS sequence"/>
</dbReference>
<comment type="caution">
    <text evidence="3">The sequence shown here is derived from an EMBL/GenBank/DDBJ whole genome shotgun (WGS) entry which is preliminary data.</text>
</comment>
<dbReference type="Pfam" id="PF05649">
    <property type="entry name" value="Peptidase_M13_N"/>
    <property type="match status" value="1"/>
</dbReference>
<evidence type="ECO:0000259" key="2">
    <source>
        <dbReference type="Pfam" id="PF05649"/>
    </source>
</evidence>
<dbReference type="Gene3D" id="1.10.1380.10">
    <property type="entry name" value="Neutral endopeptidase , domain2"/>
    <property type="match status" value="1"/>
</dbReference>
<dbReference type="PANTHER" id="PTHR11733">
    <property type="entry name" value="ZINC METALLOPROTEASE FAMILY M13 NEPRILYSIN-RELATED"/>
    <property type="match status" value="1"/>
</dbReference>
<protein>
    <submittedName>
        <fullName evidence="3">Metalloendopeptidase PEX</fullName>
    </submittedName>
</protein>
<dbReference type="AlphaFoldDB" id="A0A4Z2H665"/>
<evidence type="ECO:0000313" key="4">
    <source>
        <dbReference type="Proteomes" id="UP000314294"/>
    </source>
</evidence>
<dbReference type="PANTHER" id="PTHR11733:SF133">
    <property type="entry name" value="PHOSPHATE-REGULATING NEUTRAL ENDOPEPTIDASE PHEX"/>
    <property type="match status" value="1"/>
</dbReference>
<dbReference type="GO" id="GO:0004222">
    <property type="term" value="F:metalloendopeptidase activity"/>
    <property type="evidence" value="ECO:0007669"/>
    <property type="project" value="InterPro"/>
</dbReference>